<dbReference type="eggNOG" id="ENOG502THE4">
    <property type="taxonomic scope" value="Eukaryota"/>
</dbReference>
<dbReference type="InParanoid" id="E3NS29"/>
<keyword evidence="1" id="KW-1133">Transmembrane helix</keyword>
<keyword evidence="1" id="KW-0812">Transmembrane</keyword>
<feature type="transmembrane region" description="Helical" evidence="1">
    <location>
        <begin position="89"/>
        <end position="112"/>
    </location>
</feature>
<dbReference type="PANTHER" id="PTHR31464">
    <property type="entry name" value="PROTEIN CBG01266"/>
    <property type="match status" value="1"/>
</dbReference>
<dbReference type="HOGENOM" id="CLU_075646_0_0_1"/>
<feature type="transmembrane region" description="Helical" evidence="1">
    <location>
        <begin position="60"/>
        <end position="77"/>
    </location>
</feature>
<dbReference type="PANTHER" id="PTHR31464:SF4">
    <property type="entry name" value="DUF4242 DOMAIN-CONTAINING PROTEIN-RELATED"/>
    <property type="match status" value="1"/>
</dbReference>
<dbReference type="Proteomes" id="UP000008281">
    <property type="component" value="Unassembled WGS sequence"/>
</dbReference>
<evidence type="ECO:0000313" key="3">
    <source>
        <dbReference type="Proteomes" id="UP000008281"/>
    </source>
</evidence>
<organism evidence="3">
    <name type="scientific">Caenorhabditis remanei</name>
    <name type="common">Caenorhabditis vulgaris</name>
    <dbReference type="NCBI Taxonomy" id="31234"/>
    <lineage>
        <taxon>Eukaryota</taxon>
        <taxon>Metazoa</taxon>
        <taxon>Ecdysozoa</taxon>
        <taxon>Nematoda</taxon>
        <taxon>Chromadorea</taxon>
        <taxon>Rhabditida</taxon>
        <taxon>Rhabditina</taxon>
        <taxon>Rhabditomorpha</taxon>
        <taxon>Rhabditoidea</taxon>
        <taxon>Rhabditidae</taxon>
        <taxon>Peloderinae</taxon>
        <taxon>Caenorhabditis</taxon>
    </lineage>
</organism>
<feature type="transmembrane region" description="Helical" evidence="1">
    <location>
        <begin position="33"/>
        <end position="54"/>
    </location>
</feature>
<dbReference type="FunCoup" id="E3NS29">
    <property type="interactions" value="2044"/>
</dbReference>
<sequence length="319" mass="35512">MPPKQESKPLTSTTLPVKPPFLRSGCCKATTDIFVILFVCGVLALGISAVITYFDDENTGEITLNLSFIFFGISFYLEKSSNGTSTTSWILLILFFCGVLAIGVPAAVYHYYHKLKRGEESLTSSYHFNSMNPQKLAYIWPQSVKKIINDVVDNNMHVTNGDRAVLLKTELMRFDTGDVFYIIVYDGTTGPANHAFAGVKNEYIAVFKPGKCNVVVYRSHFWRSSPRSALSTITAQVEDVCRAGVTESSDYSTFPKNSFKLIDDIRFLGIFGKEHNVSVRSANSYGRARGPGYWETMPVFRNGTKEATGKQFILVAGFK</sequence>
<dbReference type="Pfam" id="PF05075">
    <property type="entry name" value="DUF684"/>
    <property type="match status" value="1"/>
</dbReference>
<proteinExistence type="predicted"/>
<dbReference type="OrthoDB" id="5861420at2759"/>
<dbReference type="InterPro" id="IPR007767">
    <property type="entry name" value="DUF684"/>
</dbReference>
<reference evidence="2" key="1">
    <citation type="submission" date="2007-07" db="EMBL/GenBank/DDBJ databases">
        <title>PCAP assembly of the Caenorhabditis remanei genome.</title>
        <authorList>
            <consortium name="The Caenorhabditis remanei Sequencing Consortium"/>
            <person name="Wilson R.K."/>
        </authorList>
    </citation>
    <scope>NUCLEOTIDE SEQUENCE [LARGE SCALE GENOMIC DNA]</scope>
    <source>
        <strain evidence="2">PB4641</strain>
    </source>
</reference>
<dbReference type="EMBL" id="DS269863">
    <property type="protein sequence ID" value="EFO89236.1"/>
    <property type="molecule type" value="Genomic_DNA"/>
</dbReference>
<evidence type="ECO:0000313" key="2">
    <source>
        <dbReference type="EMBL" id="EFO89236.1"/>
    </source>
</evidence>
<keyword evidence="1" id="KW-0472">Membrane</keyword>
<protein>
    <submittedName>
        <fullName evidence="2">Uncharacterized protein</fullName>
    </submittedName>
</protein>
<gene>
    <name evidence="2" type="ORF">CRE_13832</name>
</gene>
<keyword evidence="3" id="KW-1185">Reference proteome</keyword>
<name>E3NS29_CAERE</name>
<accession>E3NS29</accession>
<evidence type="ECO:0000256" key="1">
    <source>
        <dbReference type="SAM" id="Phobius"/>
    </source>
</evidence>
<dbReference type="STRING" id="31234.E3NS29"/>
<dbReference type="AlphaFoldDB" id="E3NS29"/>